<dbReference type="EMBL" id="MIGA01000043">
    <property type="protein sequence ID" value="OSY40864.1"/>
    <property type="molecule type" value="Genomic_DNA"/>
</dbReference>
<dbReference type="Proteomes" id="UP000194225">
    <property type="component" value="Unassembled WGS sequence"/>
</dbReference>
<evidence type="ECO:0000256" key="9">
    <source>
        <dbReference type="SAM" id="Phobius"/>
    </source>
</evidence>
<evidence type="ECO:0000256" key="4">
    <source>
        <dbReference type="ARBA" id="ARBA00022692"/>
    </source>
</evidence>
<evidence type="ECO:0000256" key="7">
    <source>
        <dbReference type="ARBA" id="ARBA00023136"/>
    </source>
</evidence>
<dbReference type="Pfam" id="PF00083">
    <property type="entry name" value="Sugar_tr"/>
    <property type="match status" value="1"/>
</dbReference>
<dbReference type="PANTHER" id="PTHR43528:SF1">
    <property type="entry name" value="ALPHA-KETOGLUTARATE PERMEASE"/>
    <property type="match status" value="1"/>
</dbReference>
<feature type="compositionally biased region" description="Basic and acidic residues" evidence="8">
    <location>
        <begin position="180"/>
        <end position="189"/>
    </location>
</feature>
<comment type="caution">
    <text evidence="11">The sequence shown here is derived from an EMBL/GenBank/DDBJ whole genome shotgun (WGS) entry which is preliminary data.</text>
</comment>
<keyword evidence="7 9" id="KW-0472">Membrane</keyword>
<protein>
    <submittedName>
        <fullName evidence="11">Proline/betaine transporter</fullName>
    </submittedName>
</protein>
<dbReference type="InterPro" id="IPR020846">
    <property type="entry name" value="MFS_dom"/>
</dbReference>
<feature type="transmembrane region" description="Helical" evidence="9">
    <location>
        <begin position="106"/>
        <end position="123"/>
    </location>
</feature>
<evidence type="ECO:0000256" key="1">
    <source>
        <dbReference type="ARBA" id="ARBA00004651"/>
    </source>
</evidence>
<dbReference type="InterPro" id="IPR005828">
    <property type="entry name" value="MFS_sugar_transport-like"/>
</dbReference>
<feature type="compositionally biased region" description="Low complexity" evidence="8">
    <location>
        <begin position="159"/>
        <end position="179"/>
    </location>
</feature>
<organism evidence="11 12">
    <name type="scientific">Streptomyces platensis</name>
    <dbReference type="NCBI Taxonomy" id="58346"/>
    <lineage>
        <taxon>Bacteria</taxon>
        <taxon>Bacillati</taxon>
        <taxon>Actinomycetota</taxon>
        <taxon>Actinomycetes</taxon>
        <taxon>Kitasatosporales</taxon>
        <taxon>Streptomycetaceae</taxon>
        <taxon>Streptomyces</taxon>
    </lineage>
</organism>
<feature type="region of interest" description="Disordered" evidence="8">
    <location>
        <begin position="134"/>
        <end position="232"/>
    </location>
</feature>
<evidence type="ECO:0000256" key="8">
    <source>
        <dbReference type="SAM" id="MobiDB-lite"/>
    </source>
</evidence>
<dbReference type="InterPro" id="IPR036259">
    <property type="entry name" value="MFS_trans_sf"/>
</dbReference>
<feature type="domain" description="Major facilitator superfamily (MFS) profile" evidence="10">
    <location>
        <begin position="1"/>
        <end position="232"/>
    </location>
</feature>
<dbReference type="PROSITE" id="PS50850">
    <property type="entry name" value="MFS"/>
    <property type="match status" value="1"/>
</dbReference>
<dbReference type="InterPro" id="IPR051084">
    <property type="entry name" value="H+-coupled_symporters"/>
</dbReference>
<evidence type="ECO:0000313" key="12">
    <source>
        <dbReference type="Proteomes" id="UP000194225"/>
    </source>
</evidence>
<name>A0ABX3XRW4_STRPT</name>
<gene>
    <name evidence="11" type="primary">proP_4</name>
    <name evidence="11" type="ORF">BG653_05266</name>
</gene>
<proteinExistence type="predicted"/>
<accession>A0ABX3XRW4</accession>
<evidence type="ECO:0000313" key="11">
    <source>
        <dbReference type="EMBL" id="OSY40864.1"/>
    </source>
</evidence>
<sequence>MGSLRIAEARTGISGQAQAAAPPTGLGFVMGRAGAGAMGRRGFSTGGEYAGATTYIAEYAPDTRRGFLGSWLDFGTFVGYALGSGLVTLLTAALGDDGLVDWGWRLPFLVAGSLGLIGLYTRLRLEETPAFQREAEQAHRDAEDARAAGGADPVEYRSGAPGPGHLDPAAAPLGAALRPAEGRSTERPRARSGSPGPWCPRPPRLTDAGARSDSPGPPCPLPPRLTRAAQAP</sequence>
<keyword evidence="5" id="KW-0769">Symport</keyword>
<evidence type="ECO:0000256" key="2">
    <source>
        <dbReference type="ARBA" id="ARBA00022448"/>
    </source>
</evidence>
<keyword evidence="2" id="KW-0813">Transport</keyword>
<comment type="subcellular location">
    <subcellularLocation>
        <location evidence="1">Cell membrane</location>
        <topology evidence="1">Multi-pass membrane protein</topology>
    </subcellularLocation>
</comment>
<keyword evidence="4 9" id="KW-0812">Transmembrane</keyword>
<evidence type="ECO:0000256" key="5">
    <source>
        <dbReference type="ARBA" id="ARBA00022847"/>
    </source>
</evidence>
<feature type="compositionally biased region" description="Basic and acidic residues" evidence="8">
    <location>
        <begin position="134"/>
        <end position="146"/>
    </location>
</feature>
<reference evidence="11 12" key="1">
    <citation type="submission" date="2016-09" db="EMBL/GenBank/DDBJ databases">
        <title>Streptomyces platensis DSM40041, a candidate organism with high potential of specific P450 cytochromes.</title>
        <authorList>
            <person name="Grumaz C."/>
            <person name="Vainshtein Y."/>
            <person name="Kirstahler P."/>
            <person name="Sohn K."/>
        </authorList>
    </citation>
    <scope>NUCLEOTIDE SEQUENCE [LARGE SCALE GENOMIC DNA]</scope>
    <source>
        <strain evidence="11 12">DSM 40041</strain>
    </source>
</reference>
<dbReference type="Gene3D" id="1.20.1250.20">
    <property type="entry name" value="MFS general substrate transporter like domains"/>
    <property type="match status" value="1"/>
</dbReference>
<keyword evidence="6 9" id="KW-1133">Transmembrane helix</keyword>
<evidence type="ECO:0000256" key="6">
    <source>
        <dbReference type="ARBA" id="ARBA00022989"/>
    </source>
</evidence>
<keyword evidence="3" id="KW-1003">Cell membrane</keyword>
<keyword evidence="12" id="KW-1185">Reference proteome</keyword>
<evidence type="ECO:0000256" key="3">
    <source>
        <dbReference type="ARBA" id="ARBA00022475"/>
    </source>
</evidence>
<evidence type="ECO:0000259" key="10">
    <source>
        <dbReference type="PROSITE" id="PS50850"/>
    </source>
</evidence>
<dbReference type="SUPFAM" id="SSF103473">
    <property type="entry name" value="MFS general substrate transporter"/>
    <property type="match status" value="1"/>
</dbReference>
<dbReference type="PANTHER" id="PTHR43528">
    <property type="entry name" value="ALPHA-KETOGLUTARATE PERMEASE"/>
    <property type="match status" value="1"/>
</dbReference>
<feature type="transmembrane region" description="Helical" evidence="9">
    <location>
        <begin position="74"/>
        <end position="94"/>
    </location>
</feature>